<keyword evidence="3 5" id="KW-1133">Transmembrane helix</keyword>
<feature type="transmembrane region" description="Helical" evidence="5">
    <location>
        <begin position="57"/>
        <end position="74"/>
    </location>
</feature>
<dbReference type="InterPro" id="IPR036259">
    <property type="entry name" value="MFS_trans_sf"/>
</dbReference>
<evidence type="ECO:0000256" key="5">
    <source>
        <dbReference type="SAM" id="Phobius"/>
    </source>
</evidence>
<feature type="transmembrane region" description="Helical" evidence="5">
    <location>
        <begin position="316"/>
        <end position="337"/>
    </location>
</feature>
<dbReference type="GO" id="GO:0005886">
    <property type="term" value="C:plasma membrane"/>
    <property type="evidence" value="ECO:0007669"/>
    <property type="project" value="TreeGrafter"/>
</dbReference>
<keyword evidence="7" id="KW-1185">Reference proteome</keyword>
<feature type="transmembrane region" description="Helical" evidence="5">
    <location>
        <begin position="108"/>
        <end position="125"/>
    </location>
</feature>
<feature type="transmembrane region" description="Helical" evidence="5">
    <location>
        <begin position="208"/>
        <end position="231"/>
    </location>
</feature>
<comment type="caution">
    <text evidence="6">The sequence shown here is derived from an EMBL/GenBank/DDBJ whole genome shotgun (WGS) entry which is preliminary data.</text>
</comment>
<feature type="transmembrane region" description="Helical" evidence="5">
    <location>
        <begin position="23"/>
        <end position="42"/>
    </location>
</feature>
<feature type="transmembrane region" description="Helical" evidence="5">
    <location>
        <begin position="478"/>
        <end position="496"/>
    </location>
</feature>
<dbReference type="OrthoDB" id="1404010at2"/>
<evidence type="ECO:0000256" key="4">
    <source>
        <dbReference type="ARBA" id="ARBA00023136"/>
    </source>
</evidence>
<proteinExistence type="predicted"/>
<evidence type="ECO:0000256" key="2">
    <source>
        <dbReference type="ARBA" id="ARBA00022692"/>
    </source>
</evidence>
<sequence>MQHHGPFSIPAINDFVPEKLKPYIIIVFVLIFQLSGGVYLATANEMAGSTALLQEDILMAGYASLAGMALVFAFMLRLKMRFTSKFSFLVCSVALVVCNIICIYTQNVFVLVTTCFFAGVFRMWGTFECNSTIQLWLTPKRDLSIFFCYIYLLVQGSILLSGIPNMYLALFSNWQYMHWFVVGALLFLVMMTLLIFNNNRYGRAFPLFGIDWLGGLMWGLILLSINFISIYGEHYDWWSSEEIRTASLFLFVLLCLNIYRASFIRHPFIALQTFRYKAVYIPLILYVIIDVFLAPAHLIEHIYYDEVLRYDATHLIHVNLMGLLGVVAGSAFAFYFFASKKNSYKATFLIGFGAVMVYLFLMYFMIDYQTTKRMLIAPVFFRNFGYVTIAIVLLTNLVKVPFHHFFQAVSVQAFVSAACGSAIGSAIIHHLFSDIAKKNFQLLTANLDRVNHQLLSVSSTMLEEILQKQVLMVSFKELYGYLLIWCMVCFILFIFYKYPYLPVKALYPKMRTIRKMLRKEITEEN</sequence>
<feature type="transmembrane region" description="Helical" evidence="5">
    <location>
        <begin position="86"/>
        <end position="102"/>
    </location>
</feature>
<dbReference type="PANTHER" id="PTHR23501:SF5">
    <property type="entry name" value="TRANSPORT PROTEIN"/>
    <property type="match status" value="1"/>
</dbReference>
<accession>A0A2T0U3Z9</accession>
<name>A0A2T0U3Z9_9SPHI</name>
<feature type="transmembrane region" description="Helical" evidence="5">
    <location>
        <begin position="344"/>
        <end position="364"/>
    </location>
</feature>
<dbReference type="AlphaFoldDB" id="A0A2T0U3Z9"/>
<feature type="transmembrane region" description="Helical" evidence="5">
    <location>
        <begin position="384"/>
        <end position="402"/>
    </location>
</feature>
<gene>
    <name evidence="6" type="ORF">B0I27_10554</name>
</gene>
<dbReference type="EMBL" id="PVTH01000005">
    <property type="protein sequence ID" value="PRY52588.1"/>
    <property type="molecule type" value="Genomic_DNA"/>
</dbReference>
<dbReference type="Proteomes" id="UP000238034">
    <property type="component" value="Unassembled WGS sequence"/>
</dbReference>
<evidence type="ECO:0008006" key="8">
    <source>
        <dbReference type="Google" id="ProtNLM"/>
    </source>
</evidence>
<feature type="transmembrane region" description="Helical" evidence="5">
    <location>
        <begin position="279"/>
        <end position="304"/>
    </location>
</feature>
<feature type="transmembrane region" description="Helical" evidence="5">
    <location>
        <begin position="146"/>
        <end position="170"/>
    </location>
</feature>
<keyword evidence="4 5" id="KW-0472">Membrane</keyword>
<keyword evidence="2 5" id="KW-0812">Transmembrane</keyword>
<protein>
    <recommendedName>
        <fullName evidence="8">MFS transporter</fullName>
    </recommendedName>
</protein>
<feature type="transmembrane region" description="Helical" evidence="5">
    <location>
        <begin position="243"/>
        <end position="259"/>
    </location>
</feature>
<reference evidence="6 7" key="1">
    <citation type="submission" date="2018-03" db="EMBL/GenBank/DDBJ databases">
        <title>Genomic Encyclopedia of Type Strains, Phase III (KMG-III): the genomes of soil and plant-associated and newly described type strains.</title>
        <authorList>
            <person name="Whitman W."/>
        </authorList>
    </citation>
    <scope>NUCLEOTIDE SEQUENCE [LARGE SCALE GENOMIC DNA]</scope>
    <source>
        <strain evidence="6 7">CGMCC 1.9313</strain>
    </source>
</reference>
<comment type="subcellular location">
    <subcellularLocation>
        <location evidence="1">Membrane</location>
        <topology evidence="1">Multi-pass membrane protein</topology>
    </subcellularLocation>
</comment>
<dbReference type="SUPFAM" id="SSF103473">
    <property type="entry name" value="MFS general substrate transporter"/>
    <property type="match status" value="1"/>
</dbReference>
<evidence type="ECO:0000313" key="6">
    <source>
        <dbReference type="EMBL" id="PRY52588.1"/>
    </source>
</evidence>
<evidence type="ECO:0000256" key="3">
    <source>
        <dbReference type="ARBA" id="ARBA00022989"/>
    </source>
</evidence>
<evidence type="ECO:0000313" key="7">
    <source>
        <dbReference type="Proteomes" id="UP000238034"/>
    </source>
</evidence>
<dbReference type="PANTHER" id="PTHR23501">
    <property type="entry name" value="MAJOR FACILITATOR SUPERFAMILY"/>
    <property type="match status" value="1"/>
</dbReference>
<dbReference type="GO" id="GO:0022857">
    <property type="term" value="F:transmembrane transporter activity"/>
    <property type="evidence" value="ECO:0007669"/>
    <property type="project" value="TreeGrafter"/>
</dbReference>
<feature type="transmembrane region" description="Helical" evidence="5">
    <location>
        <begin position="414"/>
        <end position="432"/>
    </location>
</feature>
<organism evidence="6 7">
    <name type="scientific">Arcticibacter pallidicorallinus</name>
    <dbReference type="NCBI Taxonomy" id="1259464"/>
    <lineage>
        <taxon>Bacteria</taxon>
        <taxon>Pseudomonadati</taxon>
        <taxon>Bacteroidota</taxon>
        <taxon>Sphingobacteriia</taxon>
        <taxon>Sphingobacteriales</taxon>
        <taxon>Sphingobacteriaceae</taxon>
        <taxon>Arcticibacter</taxon>
    </lineage>
</organism>
<dbReference type="RefSeq" id="WP_106293014.1">
    <property type="nucleotide sequence ID" value="NZ_PVTH01000005.1"/>
</dbReference>
<evidence type="ECO:0000256" key="1">
    <source>
        <dbReference type="ARBA" id="ARBA00004141"/>
    </source>
</evidence>
<feature type="transmembrane region" description="Helical" evidence="5">
    <location>
        <begin position="176"/>
        <end position="196"/>
    </location>
</feature>